<dbReference type="Proteomes" id="UP000274271">
    <property type="component" value="Unassembled WGS sequence"/>
</dbReference>
<accession>A0A3P1CHI8</accession>
<evidence type="ECO:0000256" key="3">
    <source>
        <dbReference type="SAM" id="SignalP"/>
    </source>
</evidence>
<name>A0A3P1CHI8_9BACT</name>
<sequence length="354" mass="39031">MMKYSIYRLSFLMMLALETVAQSGVEWSELPPLPGGKGWAGLYAGVSHGALLCLGGANFPDRYPWEGGKKKWYDDIYVLADGKNWQKAAEKLPEPSGYGVSVSYQNTIILIGGSTESGHLKRVVGYEWNGKNLVKSSYPDLPVALANMAGTLVGDAIVVAGGVSSPTGTPLKKCYGLNLKNRSNGWFEIEPWPGPERQFPVCTVYQGQFYLFSGETVGVNSRGEKYRAILLDAYRLHLEPKEDQWVGSWQTLAPMPRGMSAGGTVLPVLNNDRFLFWGGVDAVTAAYKTPATHPGIIQSLLFYFPETDSWEFIGQQTQFAARVTLPVVFWNNRWLYVSGEIKPGIRTPSVVSIK</sequence>
<reference evidence="4 5" key="1">
    <citation type="submission" date="2018-11" db="EMBL/GenBank/DDBJ databases">
        <authorList>
            <person name="Zhou Z."/>
            <person name="Wang G."/>
        </authorList>
    </citation>
    <scope>NUCLEOTIDE SEQUENCE [LARGE SCALE GENOMIC DNA]</scope>
    <source>
        <strain evidence="4 5">KCTC42998</strain>
    </source>
</reference>
<organism evidence="4 5">
    <name type="scientific">Larkinella knui</name>
    <dbReference type="NCBI Taxonomy" id="2025310"/>
    <lineage>
        <taxon>Bacteria</taxon>
        <taxon>Pseudomonadati</taxon>
        <taxon>Bacteroidota</taxon>
        <taxon>Cytophagia</taxon>
        <taxon>Cytophagales</taxon>
        <taxon>Spirosomataceae</taxon>
        <taxon>Larkinella</taxon>
    </lineage>
</organism>
<gene>
    <name evidence="4" type="ORF">EHT87_19280</name>
</gene>
<evidence type="ECO:0000313" key="5">
    <source>
        <dbReference type="Proteomes" id="UP000274271"/>
    </source>
</evidence>
<evidence type="ECO:0008006" key="6">
    <source>
        <dbReference type="Google" id="ProtNLM"/>
    </source>
</evidence>
<protein>
    <recommendedName>
        <fullName evidence="6">Galactose oxidase</fullName>
    </recommendedName>
</protein>
<evidence type="ECO:0000256" key="2">
    <source>
        <dbReference type="ARBA" id="ARBA00022737"/>
    </source>
</evidence>
<keyword evidence="2" id="KW-0677">Repeat</keyword>
<keyword evidence="1" id="KW-0880">Kelch repeat</keyword>
<feature type="chain" id="PRO_5018002244" description="Galactose oxidase" evidence="3">
    <location>
        <begin position="22"/>
        <end position="354"/>
    </location>
</feature>
<dbReference type="EMBL" id="RQJP01000004">
    <property type="protein sequence ID" value="RRB12344.1"/>
    <property type="molecule type" value="Genomic_DNA"/>
</dbReference>
<evidence type="ECO:0000313" key="4">
    <source>
        <dbReference type="EMBL" id="RRB12344.1"/>
    </source>
</evidence>
<dbReference type="PANTHER" id="PTHR45632">
    <property type="entry name" value="LD33804P"/>
    <property type="match status" value="1"/>
</dbReference>
<keyword evidence="3" id="KW-0732">Signal</keyword>
<dbReference type="RefSeq" id="WP_124908297.1">
    <property type="nucleotide sequence ID" value="NZ_RQJP01000004.1"/>
</dbReference>
<comment type="caution">
    <text evidence="4">The sequence shown here is derived from an EMBL/GenBank/DDBJ whole genome shotgun (WGS) entry which is preliminary data.</text>
</comment>
<feature type="signal peptide" evidence="3">
    <location>
        <begin position="1"/>
        <end position="21"/>
    </location>
</feature>
<keyword evidence="5" id="KW-1185">Reference proteome</keyword>
<evidence type="ECO:0000256" key="1">
    <source>
        <dbReference type="ARBA" id="ARBA00022441"/>
    </source>
</evidence>
<dbReference type="SUPFAM" id="SSF117281">
    <property type="entry name" value="Kelch motif"/>
    <property type="match status" value="1"/>
</dbReference>
<proteinExistence type="predicted"/>
<dbReference type="Gene3D" id="2.120.10.80">
    <property type="entry name" value="Kelch-type beta propeller"/>
    <property type="match status" value="2"/>
</dbReference>
<dbReference type="InterPro" id="IPR015915">
    <property type="entry name" value="Kelch-typ_b-propeller"/>
</dbReference>
<dbReference type="Pfam" id="PF24996">
    <property type="entry name" value="NANM"/>
    <property type="match status" value="2"/>
</dbReference>
<dbReference type="InterPro" id="IPR056734">
    <property type="entry name" value="NANM"/>
</dbReference>
<dbReference type="PANTHER" id="PTHR45632:SF3">
    <property type="entry name" value="KELCH-LIKE PROTEIN 32"/>
    <property type="match status" value="1"/>
</dbReference>
<dbReference type="AlphaFoldDB" id="A0A3P1CHI8"/>
<dbReference type="OrthoDB" id="9803597at2"/>